<gene>
    <name evidence="1" type="ORF">LCGC14_1130500</name>
</gene>
<dbReference type="AlphaFoldDB" id="A0A0F9PJG6"/>
<dbReference type="EMBL" id="LAZR01005291">
    <property type="protein sequence ID" value="KKN01161.1"/>
    <property type="molecule type" value="Genomic_DNA"/>
</dbReference>
<protein>
    <submittedName>
        <fullName evidence="1">Uncharacterized protein</fullName>
    </submittedName>
</protein>
<proteinExistence type="predicted"/>
<organism evidence="1">
    <name type="scientific">marine sediment metagenome</name>
    <dbReference type="NCBI Taxonomy" id="412755"/>
    <lineage>
        <taxon>unclassified sequences</taxon>
        <taxon>metagenomes</taxon>
        <taxon>ecological metagenomes</taxon>
    </lineage>
</organism>
<accession>A0A0F9PJG6</accession>
<dbReference type="InterPro" id="IPR036116">
    <property type="entry name" value="FN3_sf"/>
</dbReference>
<dbReference type="SUPFAM" id="SSF49265">
    <property type="entry name" value="Fibronectin type III"/>
    <property type="match status" value="1"/>
</dbReference>
<evidence type="ECO:0000313" key="1">
    <source>
        <dbReference type="EMBL" id="KKN01161.1"/>
    </source>
</evidence>
<comment type="caution">
    <text evidence="1">The sequence shown here is derived from an EMBL/GenBank/DDBJ whole genome shotgun (WGS) entry which is preliminary data.</text>
</comment>
<name>A0A0F9PJG6_9ZZZZ</name>
<sequence length="108" mass="11781">MKKLALTFVLVLAMASVVWGSPYLAVDVPTGDVPTISEVEINGIVQSGIIQLSADSLSYLLLDLDSFATGSYTFKVRWHDGFGWWSDWSDPFEAGKPGRSGILKIISE</sequence>
<reference evidence="1" key="1">
    <citation type="journal article" date="2015" name="Nature">
        <title>Complex archaea that bridge the gap between prokaryotes and eukaryotes.</title>
        <authorList>
            <person name="Spang A."/>
            <person name="Saw J.H."/>
            <person name="Jorgensen S.L."/>
            <person name="Zaremba-Niedzwiedzka K."/>
            <person name="Martijn J."/>
            <person name="Lind A.E."/>
            <person name="van Eijk R."/>
            <person name="Schleper C."/>
            <person name="Guy L."/>
            <person name="Ettema T.J."/>
        </authorList>
    </citation>
    <scope>NUCLEOTIDE SEQUENCE</scope>
</reference>